<feature type="domain" description="EamA" evidence="2">
    <location>
        <begin position="158"/>
        <end position="286"/>
    </location>
</feature>
<feature type="transmembrane region" description="Helical" evidence="1">
    <location>
        <begin position="7"/>
        <end position="24"/>
    </location>
</feature>
<evidence type="ECO:0000313" key="4">
    <source>
        <dbReference type="Proteomes" id="UP001319200"/>
    </source>
</evidence>
<keyword evidence="1" id="KW-0812">Transmembrane</keyword>
<evidence type="ECO:0000313" key="3">
    <source>
        <dbReference type="EMBL" id="MBT1700879.1"/>
    </source>
</evidence>
<feature type="transmembrane region" description="Helical" evidence="1">
    <location>
        <begin position="183"/>
        <end position="207"/>
    </location>
</feature>
<feature type="domain" description="EamA" evidence="2">
    <location>
        <begin position="8"/>
        <end position="148"/>
    </location>
</feature>
<dbReference type="PANTHER" id="PTHR22911">
    <property type="entry name" value="ACYL-MALONYL CONDENSING ENZYME-RELATED"/>
    <property type="match status" value="1"/>
</dbReference>
<organism evidence="3 4">
    <name type="scientific">Chryseosolibacter histidini</name>
    <dbReference type="NCBI Taxonomy" id="2782349"/>
    <lineage>
        <taxon>Bacteria</taxon>
        <taxon>Pseudomonadati</taxon>
        <taxon>Bacteroidota</taxon>
        <taxon>Cytophagia</taxon>
        <taxon>Cytophagales</taxon>
        <taxon>Chryseotaleaceae</taxon>
        <taxon>Chryseosolibacter</taxon>
    </lineage>
</organism>
<dbReference type="RefSeq" id="WP_254169567.1">
    <property type="nucleotide sequence ID" value="NZ_JAHESF010000050.1"/>
</dbReference>
<feature type="transmembrane region" description="Helical" evidence="1">
    <location>
        <begin position="36"/>
        <end position="54"/>
    </location>
</feature>
<sequence length="296" mass="33001">MSNSKHYAAAIAAFVTWGFFSIPLRALKDYSAGEILYFRILASVLVLAVIIFGFKRNDLRTNLTNLRSLASTQRNKVIALTLVGGALLTVNWLTFIYIVNNINIKTASFSYLICPVITAVLGYVLIKEKMTTLQWIAVALCTISCVLMGLNSTLELGYSFLTAFTYALYLISQRKNQGFDRMIILGVQVLFSLLILTLFVNTLVSSVPSATRFYAFIAMIAVIFTVVPLFLNLFALNRINSATIGILMYVNPIINFTLAFVVFHEHINAIQLTGYAIIAVALVIFNYPNFRRVVSK</sequence>
<keyword evidence="1" id="KW-0472">Membrane</keyword>
<dbReference type="InterPro" id="IPR000620">
    <property type="entry name" value="EamA_dom"/>
</dbReference>
<gene>
    <name evidence="3" type="ORF">KK083_28565</name>
</gene>
<dbReference type="PANTHER" id="PTHR22911:SF137">
    <property type="entry name" value="SOLUTE CARRIER FAMILY 35 MEMBER G2-RELATED"/>
    <property type="match status" value="1"/>
</dbReference>
<feature type="transmembrane region" description="Helical" evidence="1">
    <location>
        <begin position="75"/>
        <end position="97"/>
    </location>
</feature>
<feature type="transmembrane region" description="Helical" evidence="1">
    <location>
        <begin position="156"/>
        <end position="171"/>
    </location>
</feature>
<protein>
    <submittedName>
        <fullName evidence="3">EamA family transporter</fullName>
    </submittedName>
</protein>
<accession>A0AAP2DSV0</accession>
<dbReference type="Pfam" id="PF00892">
    <property type="entry name" value="EamA"/>
    <property type="match status" value="2"/>
</dbReference>
<keyword evidence="1" id="KW-1133">Transmembrane helix</keyword>
<name>A0AAP2DSV0_9BACT</name>
<dbReference type="InterPro" id="IPR037185">
    <property type="entry name" value="EmrE-like"/>
</dbReference>
<dbReference type="Proteomes" id="UP001319200">
    <property type="component" value="Unassembled WGS sequence"/>
</dbReference>
<evidence type="ECO:0000259" key="2">
    <source>
        <dbReference type="Pfam" id="PF00892"/>
    </source>
</evidence>
<evidence type="ECO:0000256" key="1">
    <source>
        <dbReference type="SAM" id="Phobius"/>
    </source>
</evidence>
<dbReference type="AlphaFoldDB" id="A0AAP2DSV0"/>
<keyword evidence="4" id="KW-1185">Reference proteome</keyword>
<feature type="transmembrane region" description="Helical" evidence="1">
    <location>
        <begin position="213"/>
        <end position="234"/>
    </location>
</feature>
<feature type="transmembrane region" description="Helical" evidence="1">
    <location>
        <begin position="109"/>
        <end position="126"/>
    </location>
</feature>
<dbReference type="EMBL" id="JAHESF010000050">
    <property type="protein sequence ID" value="MBT1700879.1"/>
    <property type="molecule type" value="Genomic_DNA"/>
</dbReference>
<feature type="transmembrane region" description="Helical" evidence="1">
    <location>
        <begin position="269"/>
        <end position="287"/>
    </location>
</feature>
<dbReference type="GO" id="GO:0016020">
    <property type="term" value="C:membrane"/>
    <property type="evidence" value="ECO:0007669"/>
    <property type="project" value="InterPro"/>
</dbReference>
<proteinExistence type="predicted"/>
<reference evidence="3 4" key="1">
    <citation type="submission" date="2021-05" db="EMBL/GenBank/DDBJ databases">
        <title>A Polyphasic approach of four new species of the genus Ohtaekwangia: Ohtaekwangia histidinii sp. nov., Ohtaekwangia cretensis sp. nov., Ohtaekwangia indiensis sp. nov., Ohtaekwangia reichenbachii sp. nov. from diverse environment.</title>
        <authorList>
            <person name="Octaviana S."/>
        </authorList>
    </citation>
    <scope>NUCLEOTIDE SEQUENCE [LARGE SCALE GENOMIC DNA]</scope>
    <source>
        <strain evidence="3 4">PWU4</strain>
    </source>
</reference>
<dbReference type="SUPFAM" id="SSF103481">
    <property type="entry name" value="Multidrug resistance efflux transporter EmrE"/>
    <property type="match status" value="2"/>
</dbReference>
<comment type="caution">
    <text evidence="3">The sequence shown here is derived from an EMBL/GenBank/DDBJ whole genome shotgun (WGS) entry which is preliminary data.</text>
</comment>
<feature type="transmembrane region" description="Helical" evidence="1">
    <location>
        <begin position="133"/>
        <end position="150"/>
    </location>
</feature>
<feature type="transmembrane region" description="Helical" evidence="1">
    <location>
        <begin position="246"/>
        <end position="263"/>
    </location>
</feature>